<organism evidence="1 2">
    <name type="scientific">Hyella patelloides LEGE 07179</name>
    <dbReference type="NCBI Taxonomy" id="945734"/>
    <lineage>
        <taxon>Bacteria</taxon>
        <taxon>Bacillati</taxon>
        <taxon>Cyanobacteriota</taxon>
        <taxon>Cyanophyceae</taxon>
        <taxon>Pleurocapsales</taxon>
        <taxon>Hyellaceae</taxon>
        <taxon>Hyella</taxon>
    </lineage>
</organism>
<sequence>MTLIFNSEKYKEILLNYQPKIIRTEEENEKALTVVEELMNRQNRTPEEDEFYELLIVLIEKFEQEHYLPGKTSDSNSILNFLVEQRNIKEVDLVEIIGSEEVVAEIVNGKGEISKAQATVLGDFFSVNPELFT</sequence>
<gene>
    <name evidence="1" type="ORF">H1P_6600003</name>
</gene>
<dbReference type="GO" id="GO:0006355">
    <property type="term" value="P:regulation of DNA-templated transcription"/>
    <property type="evidence" value="ECO:0007669"/>
    <property type="project" value="InterPro"/>
</dbReference>
<dbReference type="GO" id="GO:0001046">
    <property type="term" value="F:core promoter sequence-specific DNA binding"/>
    <property type="evidence" value="ECO:0007669"/>
    <property type="project" value="TreeGrafter"/>
</dbReference>
<dbReference type="Proteomes" id="UP000320055">
    <property type="component" value="Unassembled WGS sequence"/>
</dbReference>
<dbReference type="InterPro" id="IPR039060">
    <property type="entry name" value="Antitox_HigA"/>
</dbReference>
<dbReference type="RefSeq" id="WP_144876365.1">
    <property type="nucleotide sequence ID" value="NZ_LR214392.1"/>
</dbReference>
<dbReference type="EMBL" id="CAACVJ010000624">
    <property type="protein sequence ID" value="VEP17949.1"/>
    <property type="molecule type" value="Genomic_DNA"/>
</dbReference>
<reference evidence="1 2" key="1">
    <citation type="submission" date="2019-01" db="EMBL/GenBank/DDBJ databases">
        <authorList>
            <person name="Brito A."/>
        </authorList>
    </citation>
    <scope>NUCLEOTIDE SEQUENCE [LARGE SCALE GENOMIC DNA]</scope>
    <source>
        <strain evidence="1">1</strain>
    </source>
</reference>
<evidence type="ECO:0000313" key="2">
    <source>
        <dbReference type="Proteomes" id="UP000320055"/>
    </source>
</evidence>
<dbReference type="AlphaFoldDB" id="A0A563W2L3"/>
<protein>
    <recommendedName>
        <fullName evidence="3">Transcription regulator with HTH domain</fullName>
    </recommendedName>
</protein>
<dbReference type="PANTHER" id="PTHR40455:SF1">
    <property type="entry name" value="ANTITOXIN HIGA"/>
    <property type="match status" value="1"/>
</dbReference>
<keyword evidence="2" id="KW-1185">Reference proteome</keyword>
<evidence type="ECO:0000313" key="1">
    <source>
        <dbReference type="EMBL" id="VEP17949.1"/>
    </source>
</evidence>
<dbReference type="OrthoDB" id="426919at2"/>
<dbReference type="PANTHER" id="PTHR40455">
    <property type="entry name" value="ANTITOXIN HIGA"/>
    <property type="match status" value="1"/>
</dbReference>
<accession>A0A563W2L3</accession>
<name>A0A563W2L3_9CYAN</name>
<proteinExistence type="predicted"/>
<evidence type="ECO:0008006" key="3">
    <source>
        <dbReference type="Google" id="ProtNLM"/>
    </source>
</evidence>